<keyword evidence="4" id="KW-0547">Nucleotide-binding</keyword>
<evidence type="ECO:0000256" key="3">
    <source>
        <dbReference type="ARBA" id="ARBA00022598"/>
    </source>
</evidence>
<dbReference type="CDD" id="cd00861">
    <property type="entry name" value="ProRS_anticodon_short"/>
    <property type="match status" value="1"/>
</dbReference>
<keyword evidence="7 11" id="KW-0030">Aminoacyl-tRNA synthetase</keyword>
<reference evidence="11 12" key="1">
    <citation type="journal article" date="2016" name="Nat. Commun.">
        <title>Thousands of microbial genomes shed light on interconnected biogeochemical processes in an aquifer system.</title>
        <authorList>
            <person name="Anantharaman K."/>
            <person name="Brown C.T."/>
            <person name="Hug L.A."/>
            <person name="Sharon I."/>
            <person name="Castelle C.J."/>
            <person name="Probst A.J."/>
            <person name="Thomas B.C."/>
            <person name="Singh A."/>
            <person name="Wilkins M.J."/>
            <person name="Karaoz U."/>
            <person name="Brodie E.L."/>
            <person name="Williams K.H."/>
            <person name="Hubbard S.S."/>
            <person name="Banfield J.F."/>
        </authorList>
    </citation>
    <scope>NUCLEOTIDE SEQUENCE [LARGE SCALE GENOMIC DNA]</scope>
</reference>
<evidence type="ECO:0000256" key="8">
    <source>
        <dbReference type="ARBA" id="ARBA00029731"/>
    </source>
</evidence>
<comment type="catalytic activity">
    <reaction evidence="9">
        <text>tRNA(Pro) + L-proline + ATP = L-prolyl-tRNA(Pro) + AMP + diphosphate</text>
        <dbReference type="Rhea" id="RHEA:14305"/>
        <dbReference type="Rhea" id="RHEA-COMP:9700"/>
        <dbReference type="Rhea" id="RHEA-COMP:9702"/>
        <dbReference type="ChEBI" id="CHEBI:30616"/>
        <dbReference type="ChEBI" id="CHEBI:33019"/>
        <dbReference type="ChEBI" id="CHEBI:60039"/>
        <dbReference type="ChEBI" id="CHEBI:78442"/>
        <dbReference type="ChEBI" id="CHEBI:78532"/>
        <dbReference type="ChEBI" id="CHEBI:456215"/>
        <dbReference type="EC" id="6.1.1.15"/>
    </reaction>
</comment>
<dbReference type="AlphaFoldDB" id="A0A1G2DYZ5"/>
<organism evidence="11 12">
    <name type="scientific">Candidatus Nealsonbacteria bacterium RBG_13_42_11</name>
    <dbReference type="NCBI Taxonomy" id="1801663"/>
    <lineage>
        <taxon>Bacteria</taxon>
        <taxon>Candidatus Nealsoniibacteriota</taxon>
    </lineage>
</organism>
<proteinExistence type="predicted"/>
<evidence type="ECO:0000313" key="11">
    <source>
        <dbReference type="EMBL" id="OGZ18807.1"/>
    </source>
</evidence>
<dbReference type="SUPFAM" id="SSF55681">
    <property type="entry name" value="Class II aaRS and biotin synthetases"/>
    <property type="match status" value="1"/>
</dbReference>
<dbReference type="PANTHER" id="PTHR42753">
    <property type="entry name" value="MITOCHONDRIAL RIBOSOME PROTEIN L39/PROLYL-TRNA LIGASE FAMILY MEMBER"/>
    <property type="match status" value="1"/>
</dbReference>
<keyword evidence="5" id="KW-0067">ATP-binding</keyword>
<feature type="domain" description="Aminoacyl-transfer RNA synthetases class-II family profile" evidence="10">
    <location>
        <begin position="38"/>
        <end position="319"/>
    </location>
</feature>
<gene>
    <name evidence="11" type="ORF">A2175_00810</name>
</gene>
<dbReference type="InterPro" id="IPR006195">
    <property type="entry name" value="aa-tRNA-synth_II"/>
</dbReference>
<dbReference type="GO" id="GO:0006433">
    <property type="term" value="P:prolyl-tRNA aminoacylation"/>
    <property type="evidence" value="ECO:0007669"/>
    <property type="project" value="InterPro"/>
</dbReference>
<name>A0A1G2DYZ5_9BACT</name>
<comment type="caution">
    <text evidence="11">The sequence shown here is derived from an EMBL/GenBank/DDBJ whole genome shotgun (WGS) entry which is preliminary data.</text>
</comment>
<evidence type="ECO:0000256" key="1">
    <source>
        <dbReference type="ARBA" id="ARBA00012831"/>
    </source>
</evidence>
<evidence type="ECO:0000259" key="10">
    <source>
        <dbReference type="PROSITE" id="PS50862"/>
    </source>
</evidence>
<dbReference type="PROSITE" id="PS50862">
    <property type="entry name" value="AA_TRNA_LIGASE_II"/>
    <property type="match status" value="1"/>
</dbReference>
<dbReference type="InterPro" id="IPR002314">
    <property type="entry name" value="aa-tRNA-synt_IIb"/>
</dbReference>
<dbReference type="InterPro" id="IPR050062">
    <property type="entry name" value="Pro-tRNA_synthetase"/>
</dbReference>
<evidence type="ECO:0000256" key="6">
    <source>
        <dbReference type="ARBA" id="ARBA00022917"/>
    </source>
</evidence>
<keyword evidence="3" id="KW-0436">Ligase</keyword>
<accession>A0A1G2DYZ5</accession>
<dbReference type="InterPro" id="IPR004154">
    <property type="entry name" value="Anticodon-bd"/>
</dbReference>
<dbReference type="GO" id="GO:0005829">
    <property type="term" value="C:cytosol"/>
    <property type="evidence" value="ECO:0007669"/>
    <property type="project" value="TreeGrafter"/>
</dbReference>
<dbReference type="Pfam" id="PF03129">
    <property type="entry name" value="HGTP_anticodon"/>
    <property type="match status" value="1"/>
</dbReference>
<evidence type="ECO:0000256" key="9">
    <source>
        <dbReference type="ARBA" id="ARBA00047671"/>
    </source>
</evidence>
<dbReference type="Gene3D" id="3.30.930.10">
    <property type="entry name" value="Bira Bifunctional Protein, Domain 2"/>
    <property type="match status" value="1"/>
</dbReference>
<protein>
    <recommendedName>
        <fullName evidence="2">Proline--tRNA ligase</fullName>
        <ecNumber evidence="1">6.1.1.15</ecNumber>
    </recommendedName>
    <alternativeName>
        <fullName evidence="8">Prolyl-tRNA synthetase</fullName>
    </alternativeName>
</protein>
<sequence length="416" mass="47450">MYQSQLFTKTLKETPADEISINAQLLIRAGFIQKEMAGVYDYLPLGLKVLKKIENIIREEMNEIGGQEVLMTTLQNPELWKKTGRWNDQVVDNWFKTKLVGGTELGIANTHEEPITATLVNFVKSYKDLPVYIYQFQTKFRNELRTKSGIMRVREFLMKDLYSFSRTEEEFKKFYEICAESYIKIFKRTGIGDVTFRTIAAGGSFTAGLTDEFQTISKAGEDIVYIDKAKKLAINKEVYTDENIKKFGLNKSKLEEEKSIEVGNIFPLGSKYSDALGLKTKDENGVEKSVIMGCYGIGLGRLLGAIVEVHHDEKGIIWPKEVSPFDVHLVQIENSQKIRKTAEKIYQDLLKTGIEVLYDDRDKSAGEKFADADLIGIPIRIVISERTLAKNSVEIKKRQEQKLKIVKISDVRINIK</sequence>
<keyword evidence="6" id="KW-0648">Protein biosynthesis</keyword>
<dbReference type="STRING" id="1801663.A2175_00810"/>
<dbReference type="GO" id="GO:0004827">
    <property type="term" value="F:proline-tRNA ligase activity"/>
    <property type="evidence" value="ECO:0007669"/>
    <property type="project" value="UniProtKB-EC"/>
</dbReference>
<dbReference type="GO" id="GO:0005524">
    <property type="term" value="F:ATP binding"/>
    <property type="evidence" value="ECO:0007669"/>
    <property type="project" value="UniProtKB-KW"/>
</dbReference>
<dbReference type="PANTHER" id="PTHR42753:SF2">
    <property type="entry name" value="PROLINE--TRNA LIGASE"/>
    <property type="match status" value="1"/>
</dbReference>
<evidence type="ECO:0000256" key="7">
    <source>
        <dbReference type="ARBA" id="ARBA00023146"/>
    </source>
</evidence>
<dbReference type="Pfam" id="PF00587">
    <property type="entry name" value="tRNA-synt_2b"/>
    <property type="match status" value="1"/>
</dbReference>
<dbReference type="InterPro" id="IPR036621">
    <property type="entry name" value="Anticodon-bd_dom_sf"/>
</dbReference>
<dbReference type="Gene3D" id="3.40.50.800">
    <property type="entry name" value="Anticodon-binding domain"/>
    <property type="match status" value="1"/>
</dbReference>
<dbReference type="EMBL" id="MHLY01000007">
    <property type="protein sequence ID" value="OGZ18807.1"/>
    <property type="molecule type" value="Genomic_DNA"/>
</dbReference>
<evidence type="ECO:0000256" key="4">
    <source>
        <dbReference type="ARBA" id="ARBA00022741"/>
    </source>
</evidence>
<dbReference type="Proteomes" id="UP000176755">
    <property type="component" value="Unassembled WGS sequence"/>
</dbReference>
<dbReference type="InterPro" id="IPR045864">
    <property type="entry name" value="aa-tRNA-synth_II/BPL/LPL"/>
</dbReference>
<dbReference type="InterPro" id="IPR002316">
    <property type="entry name" value="Pro-tRNA-ligase_IIa"/>
</dbReference>
<dbReference type="SUPFAM" id="SSF52954">
    <property type="entry name" value="Class II aaRS ABD-related"/>
    <property type="match status" value="1"/>
</dbReference>
<dbReference type="PRINTS" id="PR01046">
    <property type="entry name" value="TRNASYNTHPRO"/>
</dbReference>
<dbReference type="InterPro" id="IPR044140">
    <property type="entry name" value="ProRS_anticodon_short"/>
</dbReference>
<dbReference type="EC" id="6.1.1.15" evidence="1"/>
<evidence type="ECO:0000256" key="5">
    <source>
        <dbReference type="ARBA" id="ARBA00022840"/>
    </source>
</evidence>
<evidence type="ECO:0000256" key="2">
    <source>
        <dbReference type="ARBA" id="ARBA00019110"/>
    </source>
</evidence>
<evidence type="ECO:0000313" key="12">
    <source>
        <dbReference type="Proteomes" id="UP000176755"/>
    </source>
</evidence>